<dbReference type="EMBL" id="SLZU01000008">
    <property type="protein sequence ID" value="TCS62743.1"/>
    <property type="molecule type" value="Genomic_DNA"/>
</dbReference>
<protein>
    <submittedName>
        <fullName evidence="2">Pilus assembly protein CpaB</fullName>
    </submittedName>
</protein>
<proteinExistence type="predicted"/>
<gene>
    <name evidence="2" type="ORF">EDD52_10837</name>
</gene>
<sequence>MLRVVILLFALGAGGLAAWLSASYLSQQPQVVEVQVEVPKADVLVLDQNLPRGSVLAAGDLRWQELPLEALPDLAIRRDAMPDAAEDLLGRVARADLMKGDALRLTSLVDGGAGLMSLVLRPGMRAVGLRITVDKIAGGFILPDDKVDILHTVVRDVDGDGKATGLSRTILTNVRVLAIGQVSARSAAKNTDTGEMVETGSDVTAFGETATVELTPEQAEIITAAASSGALSLSLRAVSDFGETAIGADAIIEGPSRLEEPVTVTLEDEPQRPEKLASTIRLIDGGETRTITLKN</sequence>
<dbReference type="OrthoDB" id="163768at2"/>
<dbReference type="RefSeq" id="WP_132245316.1">
    <property type="nucleotide sequence ID" value="NZ_SLZU01000008.1"/>
</dbReference>
<keyword evidence="3" id="KW-1185">Reference proteome</keyword>
<dbReference type="Pfam" id="PF16976">
    <property type="entry name" value="RcpC"/>
    <property type="match status" value="1"/>
</dbReference>
<dbReference type="NCBIfam" id="TIGR03177">
    <property type="entry name" value="pilus_cpaB"/>
    <property type="match status" value="1"/>
</dbReference>
<feature type="domain" description="SAF" evidence="1">
    <location>
        <begin position="41"/>
        <end position="109"/>
    </location>
</feature>
<accession>A0A4R3JCB6</accession>
<dbReference type="InterPro" id="IPR017592">
    <property type="entry name" value="Pilus_assmbl_Flp-typ_CpaB"/>
</dbReference>
<reference evidence="2 3" key="1">
    <citation type="submission" date="2019-03" db="EMBL/GenBank/DDBJ databases">
        <title>Genomic Encyclopedia of Type Strains, Phase IV (KMG-IV): sequencing the most valuable type-strain genomes for metagenomic binning, comparative biology and taxonomic classification.</title>
        <authorList>
            <person name="Goeker M."/>
        </authorList>
    </citation>
    <scope>NUCLEOTIDE SEQUENCE [LARGE SCALE GENOMIC DNA]</scope>
    <source>
        <strain evidence="2 3">DSM 104836</strain>
    </source>
</reference>
<dbReference type="InterPro" id="IPR013974">
    <property type="entry name" value="SAF"/>
</dbReference>
<name>A0A4R3JCB6_9RHOB</name>
<dbReference type="Pfam" id="PF08666">
    <property type="entry name" value="SAF"/>
    <property type="match status" value="1"/>
</dbReference>
<evidence type="ECO:0000313" key="2">
    <source>
        <dbReference type="EMBL" id="TCS62743.1"/>
    </source>
</evidence>
<organism evidence="2 3">
    <name type="scientific">Primorskyibacter sedentarius</name>
    <dbReference type="NCBI Taxonomy" id="745311"/>
    <lineage>
        <taxon>Bacteria</taxon>
        <taxon>Pseudomonadati</taxon>
        <taxon>Pseudomonadota</taxon>
        <taxon>Alphaproteobacteria</taxon>
        <taxon>Rhodobacterales</taxon>
        <taxon>Roseobacteraceae</taxon>
        <taxon>Primorskyibacter</taxon>
    </lineage>
</organism>
<dbReference type="Proteomes" id="UP000295696">
    <property type="component" value="Unassembled WGS sequence"/>
</dbReference>
<evidence type="ECO:0000313" key="3">
    <source>
        <dbReference type="Proteomes" id="UP000295696"/>
    </source>
</evidence>
<dbReference type="CDD" id="cd11614">
    <property type="entry name" value="SAF_CpaB_FlgA_like"/>
    <property type="match status" value="1"/>
</dbReference>
<dbReference type="AlphaFoldDB" id="A0A4R3JCB6"/>
<dbReference type="SMART" id="SM00858">
    <property type="entry name" value="SAF"/>
    <property type="match status" value="1"/>
</dbReference>
<evidence type="ECO:0000259" key="1">
    <source>
        <dbReference type="SMART" id="SM00858"/>
    </source>
</evidence>
<comment type="caution">
    <text evidence="2">The sequence shown here is derived from an EMBL/GenBank/DDBJ whole genome shotgun (WGS) entry which is preliminary data.</text>
</comment>
<dbReference type="InterPro" id="IPR031571">
    <property type="entry name" value="RcpC_dom"/>
</dbReference>